<evidence type="ECO:0000256" key="8">
    <source>
        <dbReference type="ARBA" id="ARBA00023157"/>
    </source>
</evidence>
<dbReference type="GO" id="GO:0060750">
    <property type="term" value="P:epithelial cell proliferation involved in mammary gland duct elongation"/>
    <property type="evidence" value="ECO:0007669"/>
    <property type="project" value="Ensembl"/>
</dbReference>
<comment type="subcellular location">
    <subcellularLocation>
        <location evidence="1">Membrane</location>
        <topology evidence="1">Single-pass membrane protein</topology>
    </subcellularLocation>
</comment>
<dbReference type="InterPro" id="IPR000742">
    <property type="entry name" value="EGF"/>
</dbReference>
<dbReference type="GO" id="GO:0038134">
    <property type="term" value="P:ERBB2-EGFR signaling pathway"/>
    <property type="evidence" value="ECO:0007669"/>
    <property type="project" value="Ensembl"/>
</dbReference>
<keyword evidence="6" id="KW-0339">Growth factor</keyword>
<evidence type="ECO:0000256" key="6">
    <source>
        <dbReference type="ARBA" id="ARBA00023030"/>
    </source>
</evidence>
<keyword evidence="8 9" id="KW-1015">Disulfide bond</keyword>
<feature type="transmembrane region" description="Helical" evidence="11">
    <location>
        <begin position="216"/>
        <end position="239"/>
    </location>
</feature>
<dbReference type="GO" id="GO:0009986">
    <property type="term" value="C:cell surface"/>
    <property type="evidence" value="ECO:0007669"/>
    <property type="project" value="Ensembl"/>
</dbReference>
<accession>A0A9L0TQ27</accession>
<feature type="compositionally biased region" description="Basic residues" evidence="10">
    <location>
        <begin position="141"/>
        <end position="160"/>
    </location>
</feature>
<dbReference type="GO" id="GO:0005615">
    <property type="term" value="C:extracellular space"/>
    <property type="evidence" value="ECO:0000318"/>
    <property type="project" value="GO_Central"/>
</dbReference>
<reference evidence="13" key="2">
    <citation type="submission" date="2025-08" db="UniProtKB">
        <authorList>
            <consortium name="Ensembl"/>
        </authorList>
    </citation>
    <scope>IDENTIFICATION</scope>
    <source>
        <strain evidence="13">Thoroughbred</strain>
    </source>
</reference>
<organism evidence="13 14">
    <name type="scientific">Equus caballus</name>
    <name type="common">Horse</name>
    <dbReference type="NCBI Taxonomy" id="9796"/>
    <lineage>
        <taxon>Eukaryota</taxon>
        <taxon>Metazoa</taxon>
        <taxon>Chordata</taxon>
        <taxon>Craniata</taxon>
        <taxon>Vertebrata</taxon>
        <taxon>Euteleostomi</taxon>
        <taxon>Mammalia</taxon>
        <taxon>Eutheria</taxon>
        <taxon>Laurasiatheria</taxon>
        <taxon>Perissodactyla</taxon>
        <taxon>Equidae</taxon>
        <taxon>Equus</taxon>
    </lineage>
</organism>
<keyword evidence="14" id="KW-1185">Reference proteome</keyword>
<dbReference type="GO" id="GO:0005634">
    <property type="term" value="C:nucleus"/>
    <property type="evidence" value="ECO:0007669"/>
    <property type="project" value="Ensembl"/>
</dbReference>
<dbReference type="GO" id="GO:0008284">
    <property type="term" value="P:positive regulation of cell population proliferation"/>
    <property type="evidence" value="ECO:0000318"/>
    <property type="project" value="GO_Central"/>
</dbReference>
<evidence type="ECO:0000256" key="4">
    <source>
        <dbReference type="ARBA" id="ARBA00022729"/>
    </source>
</evidence>
<evidence type="ECO:0000256" key="10">
    <source>
        <dbReference type="SAM" id="MobiDB-lite"/>
    </source>
</evidence>
<keyword evidence="4" id="KW-0732">Signal</keyword>
<evidence type="ECO:0000256" key="2">
    <source>
        <dbReference type="ARBA" id="ARBA00022536"/>
    </source>
</evidence>
<dbReference type="GO" id="GO:0060598">
    <property type="term" value="P:dichotomous subdivision of terminal units involved in mammary gland duct morphogenesis"/>
    <property type="evidence" value="ECO:0007669"/>
    <property type="project" value="Ensembl"/>
</dbReference>
<sequence length="270" mass="29951">MFTHLVPALESEPRDRDAAAEGPMRAPLLPPAPVVLSLLILGSAHYAAGLDVNDTYSGKEEPFSGDHSADGFEVTSGSEISPVSEMPSSSELPLGLDYDYEEEYDNEPQISGYIVDDSIRVEQVVKPKKNKTESEKTSDKPKRKKKGGKNGKNRRNKKKKNPCDAEFQNFCIHGECKYIEHLEAVTCQCHQDYFGERCGEKSMKTHSMVDSNLSKIALAAIAAFVSAVSFTALAVVITIQLRKRYFRHCEGEAEERKKLRQENGNAHTIA</sequence>
<dbReference type="GeneTree" id="ENSGT00940000160696"/>
<dbReference type="Proteomes" id="UP000002281">
    <property type="component" value="Chromosome 3"/>
</dbReference>
<keyword evidence="7 11" id="KW-0472">Membrane</keyword>
<feature type="region of interest" description="Disordered" evidence="10">
    <location>
        <begin position="59"/>
        <end position="92"/>
    </location>
</feature>
<dbReference type="PROSITE" id="PS00022">
    <property type="entry name" value="EGF_1"/>
    <property type="match status" value="1"/>
</dbReference>
<evidence type="ECO:0000259" key="12">
    <source>
        <dbReference type="PROSITE" id="PS50026"/>
    </source>
</evidence>
<dbReference type="PROSITE" id="PS50026">
    <property type="entry name" value="EGF_3"/>
    <property type="match status" value="1"/>
</dbReference>
<dbReference type="GO" id="GO:0005737">
    <property type="term" value="C:cytoplasm"/>
    <property type="evidence" value="ECO:0007669"/>
    <property type="project" value="Ensembl"/>
</dbReference>
<comment type="caution">
    <text evidence="9">Lacks conserved residue(s) required for the propagation of feature annotation.</text>
</comment>
<dbReference type="GO" id="GO:0007173">
    <property type="term" value="P:epidermal growth factor receptor signaling pathway"/>
    <property type="evidence" value="ECO:0000318"/>
    <property type="project" value="GO_Central"/>
</dbReference>
<evidence type="ECO:0000313" key="14">
    <source>
        <dbReference type="Proteomes" id="UP000002281"/>
    </source>
</evidence>
<evidence type="ECO:0000313" key="13">
    <source>
        <dbReference type="Ensembl" id="ENSECAP00000088737.1"/>
    </source>
</evidence>
<evidence type="ECO:0000256" key="5">
    <source>
        <dbReference type="ARBA" id="ARBA00022989"/>
    </source>
</evidence>
<dbReference type="GO" id="GO:0016020">
    <property type="term" value="C:membrane"/>
    <property type="evidence" value="ECO:0007669"/>
    <property type="project" value="UniProtKB-SubCell"/>
</dbReference>
<evidence type="ECO:0000256" key="11">
    <source>
        <dbReference type="SAM" id="Phobius"/>
    </source>
</evidence>
<dbReference type="AlphaFoldDB" id="A0A9L0TQ27"/>
<evidence type="ECO:0000256" key="7">
    <source>
        <dbReference type="ARBA" id="ARBA00023136"/>
    </source>
</evidence>
<dbReference type="SUPFAM" id="SSF57196">
    <property type="entry name" value="EGF/Laminin"/>
    <property type="match status" value="1"/>
</dbReference>
<dbReference type="PANTHER" id="PTHR10740:SF12">
    <property type="entry name" value="AMPHIREGULIN"/>
    <property type="match status" value="1"/>
</dbReference>
<protein>
    <submittedName>
        <fullName evidence="13">Amphiregulin</fullName>
    </submittedName>
</protein>
<evidence type="ECO:0000256" key="1">
    <source>
        <dbReference type="ARBA" id="ARBA00004167"/>
    </source>
</evidence>
<feature type="region of interest" description="Disordered" evidence="10">
    <location>
        <begin position="1"/>
        <end position="24"/>
    </location>
</feature>
<feature type="disulfide bond" evidence="9">
    <location>
        <begin position="189"/>
        <end position="198"/>
    </location>
</feature>
<dbReference type="PANTHER" id="PTHR10740">
    <property type="entry name" value="TRANSFORMING GROWTH FACTOR ALPHA"/>
    <property type="match status" value="1"/>
</dbReference>
<dbReference type="GO" id="GO:0008083">
    <property type="term" value="F:growth factor activity"/>
    <property type="evidence" value="ECO:0000318"/>
    <property type="project" value="GO_Central"/>
</dbReference>
<dbReference type="FunFam" id="2.10.25.10:FF:000158">
    <property type="entry name" value="proheparin-binding EGF-like growth factor"/>
    <property type="match status" value="1"/>
</dbReference>
<dbReference type="Gene3D" id="2.10.25.10">
    <property type="entry name" value="Laminin"/>
    <property type="match status" value="1"/>
</dbReference>
<reference evidence="13 14" key="1">
    <citation type="journal article" date="2009" name="Science">
        <title>Genome sequence, comparative analysis, and population genetics of the domestic horse.</title>
        <authorList>
            <consortium name="Broad Institute Genome Sequencing Platform"/>
            <consortium name="Broad Institute Whole Genome Assembly Team"/>
            <person name="Wade C.M."/>
            <person name="Giulotto E."/>
            <person name="Sigurdsson S."/>
            <person name="Zoli M."/>
            <person name="Gnerre S."/>
            <person name="Imsland F."/>
            <person name="Lear T.L."/>
            <person name="Adelson D.L."/>
            <person name="Bailey E."/>
            <person name="Bellone R.R."/>
            <person name="Bloecker H."/>
            <person name="Distl O."/>
            <person name="Edgar R.C."/>
            <person name="Garber M."/>
            <person name="Leeb T."/>
            <person name="Mauceli E."/>
            <person name="MacLeod J.N."/>
            <person name="Penedo M.C.T."/>
            <person name="Raison J.M."/>
            <person name="Sharpe T."/>
            <person name="Vogel J."/>
            <person name="Andersson L."/>
            <person name="Antczak D.F."/>
            <person name="Biagi T."/>
            <person name="Binns M.M."/>
            <person name="Chowdhary B.P."/>
            <person name="Coleman S.J."/>
            <person name="Della Valle G."/>
            <person name="Fryc S."/>
            <person name="Guerin G."/>
            <person name="Hasegawa T."/>
            <person name="Hill E.W."/>
            <person name="Jurka J."/>
            <person name="Kiialainen A."/>
            <person name="Lindgren G."/>
            <person name="Liu J."/>
            <person name="Magnani E."/>
            <person name="Mickelson J.R."/>
            <person name="Murray J."/>
            <person name="Nergadze S.G."/>
            <person name="Onofrio R."/>
            <person name="Pedroni S."/>
            <person name="Piras M.F."/>
            <person name="Raudsepp T."/>
            <person name="Rocchi M."/>
            <person name="Roeed K.H."/>
            <person name="Ryder O.A."/>
            <person name="Searle S."/>
            <person name="Skow L."/>
            <person name="Swinburne J.E."/>
            <person name="Syvaenen A.C."/>
            <person name="Tozaki T."/>
            <person name="Valberg S.J."/>
            <person name="Vaudin M."/>
            <person name="White J.R."/>
            <person name="Zody M.C."/>
            <person name="Lander E.S."/>
            <person name="Lindblad-Toh K."/>
        </authorList>
    </citation>
    <scope>NUCLEOTIDE SEQUENCE [LARGE SCALE GENOMIC DNA]</scope>
    <source>
        <strain evidence="13 14">Thoroughbred</strain>
    </source>
</reference>
<dbReference type="Ensembl" id="ENSECAT00000095927.1">
    <property type="protein sequence ID" value="ENSECAP00000088737.1"/>
    <property type="gene ID" value="ENSECAG00000022525.3"/>
</dbReference>
<keyword evidence="2 9" id="KW-0245">EGF-like domain</keyword>
<reference evidence="13" key="3">
    <citation type="submission" date="2025-09" db="UniProtKB">
        <authorList>
            <consortium name="Ensembl"/>
        </authorList>
    </citation>
    <scope>IDENTIFICATION</scope>
    <source>
        <strain evidence="13">Thoroughbred</strain>
    </source>
</reference>
<dbReference type="GO" id="GO:0005154">
    <property type="term" value="F:epidermal growth factor receptor binding"/>
    <property type="evidence" value="ECO:0000318"/>
    <property type="project" value="GO_Central"/>
</dbReference>
<keyword evidence="3 11" id="KW-0812">Transmembrane</keyword>
<gene>
    <name evidence="13" type="primary">AREG</name>
</gene>
<dbReference type="GO" id="GO:0030297">
    <property type="term" value="F:transmembrane receptor protein tyrosine kinase activator activity"/>
    <property type="evidence" value="ECO:0007669"/>
    <property type="project" value="Ensembl"/>
</dbReference>
<evidence type="ECO:0000256" key="3">
    <source>
        <dbReference type="ARBA" id="ARBA00022692"/>
    </source>
</evidence>
<feature type="compositionally biased region" description="Basic and acidic residues" evidence="10">
    <location>
        <begin position="125"/>
        <end position="140"/>
    </location>
</feature>
<name>A0A9L0TQ27_HORSE</name>
<feature type="compositionally biased region" description="Polar residues" evidence="10">
    <location>
        <begin position="75"/>
        <end position="91"/>
    </location>
</feature>
<dbReference type="GO" id="GO:0007186">
    <property type="term" value="P:G protein-coupled receptor signaling pathway"/>
    <property type="evidence" value="ECO:0007669"/>
    <property type="project" value="Ensembl"/>
</dbReference>
<proteinExistence type="predicted"/>
<keyword evidence="5 11" id="KW-1133">Transmembrane helix</keyword>
<dbReference type="GO" id="GO:0060749">
    <property type="term" value="P:mammary gland alveolus development"/>
    <property type="evidence" value="ECO:0007669"/>
    <property type="project" value="Ensembl"/>
</dbReference>
<feature type="region of interest" description="Disordered" evidence="10">
    <location>
        <begin position="125"/>
        <end position="161"/>
    </location>
</feature>
<feature type="domain" description="EGF-like" evidence="12">
    <location>
        <begin position="159"/>
        <end position="199"/>
    </location>
</feature>
<feature type="compositionally biased region" description="Basic and acidic residues" evidence="10">
    <location>
        <begin position="59"/>
        <end position="70"/>
    </location>
</feature>
<evidence type="ECO:0000256" key="9">
    <source>
        <dbReference type="PROSITE-ProRule" id="PRU00076"/>
    </source>
</evidence>
<dbReference type="GO" id="GO:0032355">
    <property type="term" value="P:response to estradiol"/>
    <property type="evidence" value="ECO:0007669"/>
    <property type="project" value="Ensembl"/>
</dbReference>
<dbReference type="GO" id="GO:0060744">
    <property type="term" value="P:mammary gland branching involved in thelarche"/>
    <property type="evidence" value="ECO:0007669"/>
    <property type="project" value="Ensembl"/>
</dbReference>